<dbReference type="RefSeq" id="WP_345062120.1">
    <property type="nucleotide sequence ID" value="NZ_BAABCN010000002.1"/>
</dbReference>
<dbReference type="PANTHER" id="PTHR10996:SF178">
    <property type="entry name" value="2-HYDROXYACID DEHYDROGENASE YGL185C-RELATED"/>
    <property type="match status" value="1"/>
</dbReference>
<dbReference type="SUPFAM" id="SSF51735">
    <property type="entry name" value="NAD(P)-binding Rossmann-fold domains"/>
    <property type="match status" value="1"/>
</dbReference>
<evidence type="ECO:0000256" key="1">
    <source>
        <dbReference type="ARBA" id="ARBA00023002"/>
    </source>
</evidence>
<evidence type="ECO:0000313" key="6">
    <source>
        <dbReference type="Proteomes" id="UP001501803"/>
    </source>
</evidence>
<accession>A0ABP7K445</accession>
<evidence type="ECO:0000256" key="3">
    <source>
        <dbReference type="SAM" id="MobiDB-lite"/>
    </source>
</evidence>
<keyword evidence="2" id="KW-0520">NAD</keyword>
<protein>
    <recommendedName>
        <fullName evidence="4">D-isomer specific 2-hydroxyacid dehydrogenase NAD-binding domain-containing protein</fullName>
    </recommendedName>
</protein>
<evidence type="ECO:0000256" key="2">
    <source>
        <dbReference type="ARBA" id="ARBA00023027"/>
    </source>
</evidence>
<feature type="domain" description="D-isomer specific 2-hydroxyacid dehydrogenase NAD-binding" evidence="4">
    <location>
        <begin position="143"/>
        <end position="307"/>
    </location>
</feature>
<keyword evidence="1" id="KW-0560">Oxidoreductase</keyword>
<dbReference type="InterPro" id="IPR050223">
    <property type="entry name" value="D-isomer_2-hydroxyacid_DH"/>
</dbReference>
<proteinExistence type="predicted"/>
<dbReference type="PANTHER" id="PTHR10996">
    <property type="entry name" value="2-HYDROXYACID DEHYDROGENASE-RELATED"/>
    <property type="match status" value="1"/>
</dbReference>
<dbReference type="InterPro" id="IPR006140">
    <property type="entry name" value="D-isomer_DH_NAD-bd"/>
</dbReference>
<organism evidence="5 6">
    <name type="scientific">Leifsonia kafniensis</name>
    <dbReference type="NCBI Taxonomy" id="475957"/>
    <lineage>
        <taxon>Bacteria</taxon>
        <taxon>Bacillati</taxon>
        <taxon>Actinomycetota</taxon>
        <taxon>Actinomycetes</taxon>
        <taxon>Micrococcales</taxon>
        <taxon>Microbacteriaceae</taxon>
        <taxon>Leifsonia</taxon>
    </lineage>
</organism>
<dbReference type="Gene3D" id="3.40.50.720">
    <property type="entry name" value="NAD(P)-binding Rossmann-like Domain"/>
    <property type="match status" value="2"/>
</dbReference>
<dbReference type="Proteomes" id="UP001501803">
    <property type="component" value="Unassembled WGS sequence"/>
</dbReference>
<reference evidence="6" key="1">
    <citation type="journal article" date="2019" name="Int. J. Syst. Evol. Microbiol.">
        <title>The Global Catalogue of Microorganisms (GCM) 10K type strain sequencing project: providing services to taxonomists for standard genome sequencing and annotation.</title>
        <authorList>
            <consortium name="The Broad Institute Genomics Platform"/>
            <consortium name="The Broad Institute Genome Sequencing Center for Infectious Disease"/>
            <person name="Wu L."/>
            <person name="Ma J."/>
        </authorList>
    </citation>
    <scope>NUCLEOTIDE SEQUENCE [LARGE SCALE GENOMIC DNA]</scope>
    <source>
        <strain evidence="6">JCM 17021</strain>
    </source>
</reference>
<comment type="caution">
    <text evidence="5">The sequence shown here is derived from an EMBL/GenBank/DDBJ whole genome shotgun (WGS) entry which is preliminary data.</text>
</comment>
<keyword evidence="6" id="KW-1185">Reference proteome</keyword>
<name>A0ABP7K445_9MICO</name>
<evidence type="ECO:0000259" key="4">
    <source>
        <dbReference type="Pfam" id="PF02826"/>
    </source>
</evidence>
<sequence length="344" mass="36027">MTPSNAPRHRAVVPTDITPLPAGQRPTPGPIAVLANSSGDAAEESSAAALFADAVTDAGGTLAPLSNDTRGLVWLSYSRSDELGEILAAHPQIGWVQLPWAGVDAFSGILAARDRPGLIWTSAKGAYAQPVAEHALALSLALLRVLHTRARATTWNSVPAGRSFYGRNVVIIGAGGIALELINLLAPFGAHVTVVRRSDAPVPTAERTVTTRDLLQVLPDADVVVVAAALTGDTRHLIGTAELAAMKREAVLVNVARGGLVDTAALVQALATSTIAGAALDVTDPEPLPDGHPLWNEPRCLITPHMADTPEMTSPLLAERIRLNVRAFLEDSRFVGVVDPARGY</sequence>
<dbReference type="InterPro" id="IPR036291">
    <property type="entry name" value="NAD(P)-bd_dom_sf"/>
</dbReference>
<gene>
    <name evidence="5" type="ORF">GCM10022381_05940</name>
</gene>
<evidence type="ECO:0000313" key="5">
    <source>
        <dbReference type="EMBL" id="GAA3864956.1"/>
    </source>
</evidence>
<dbReference type="CDD" id="cd12159">
    <property type="entry name" value="2-Hacid_dh_2"/>
    <property type="match status" value="1"/>
</dbReference>
<feature type="region of interest" description="Disordered" evidence="3">
    <location>
        <begin position="1"/>
        <end position="29"/>
    </location>
</feature>
<dbReference type="EMBL" id="BAABCN010000002">
    <property type="protein sequence ID" value="GAA3864956.1"/>
    <property type="molecule type" value="Genomic_DNA"/>
</dbReference>
<dbReference type="Pfam" id="PF02826">
    <property type="entry name" value="2-Hacid_dh_C"/>
    <property type="match status" value="1"/>
</dbReference>